<name>A0AAD5CVL5_AMBAR</name>
<dbReference type="EMBL" id="JAMZMK010006706">
    <property type="protein sequence ID" value="KAI7747709.1"/>
    <property type="molecule type" value="Genomic_DNA"/>
</dbReference>
<proteinExistence type="predicted"/>
<protein>
    <submittedName>
        <fullName evidence="1">Uncharacterized protein</fullName>
    </submittedName>
</protein>
<comment type="caution">
    <text evidence="1">The sequence shown here is derived from an EMBL/GenBank/DDBJ whole genome shotgun (WGS) entry which is preliminary data.</text>
</comment>
<accession>A0AAD5CVL5</accession>
<reference evidence="1" key="1">
    <citation type="submission" date="2022-06" db="EMBL/GenBank/DDBJ databases">
        <title>Uncovering the hologenomic basis of an extraordinary plant invasion.</title>
        <authorList>
            <person name="Bieker V.C."/>
            <person name="Martin M.D."/>
            <person name="Gilbert T."/>
            <person name="Hodgins K."/>
            <person name="Battlay P."/>
            <person name="Petersen B."/>
            <person name="Wilson J."/>
        </authorList>
    </citation>
    <scope>NUCLEOTIDE SEQUENCE</scope>
    <source>
        <strain evidence="1">AA19_3_7</strain>
        <tissue evidence="1">Leaf</tissue>
    </source>
</reference>
<evidence type="ECO:0000313" key="2">
    <source>
        <dbReference type="Proteomes" id="UP001206925"/>
    </source>
</evidence>
<dbReference type="Proteomes" id="UP001206925">
    <property type="component" value="Unassembled WGS sequence"/>
</dbReference>
<evidence type="ECO:0000313" key="1">
    <source>
        <dbReference type="EMBL" id="KAI7747709.1"/>
    </source>
</evidence>
<organism evidence="1 2">
    <name type="scientific">Ambrosia artemisiifolia</name>
    <name type="common">Common ragweed</name>
    <dbReference type="NCBI Taxonomy" id="4212"/>
    <lineage>
        <taxon>Eukaryota</taxon>
        <taxon>Viridiplantae</taxon>
        <taxon>Streptophyta</taxon>
        <taxon>Embryophyta</taxon>
        <taxon>Tracheophyta</taxon>
        <taxon>Spermatophyta</taxon>
        <taxon>Magnoliopsida</taxon>
        <taxon>eudicotyledons</taxon>
        <taxon>Gunneridae</taxon>
        <taxon>Pentapetalae</taxon>
        <taxon>asterids</taxon>
        <taxon>campanulids</taxon>
        <taxon>Asterales</taxon>
        <taxon>Asteraceae</taxon>
        <taxon>Asteroideae</taxon>
        <taxon>Heliantheae alliance</taxon>
        <taxon>Heliantheae</taxon>
        <taxon>Ambrosia</taxon>
    </lineage>
</organism>
<gene>
    <name evidence="1" type="ORF">M8C21_018384</name>
</gene>
<sequence>MSSIRSQRSIYKYNRCPCPSVHPNALGALLVLNLYKSTGMQIEKLKHQRLFGYLNLRLSKGGEELAALVTVKYIDLSPNRFLVN</sequence>
<dbReference type="AlphaFoldDB" id="A0AAD5CVL5"/>
<keyword evidence="2" id="KW-1185">Reference proteome</keyword>